<dbReference type="Proteomes" id="UP000235220">
    <property type="component" value="Chromosome 14"/>
</dbReference>
<dbReference type="GO" id="GO:0003676">
    <property type="term" value="F:nucleic acid binding"/>
    <property type="evidence" value="ECO:0007669"/>
    <property type="project" value="InterPro"/>
</dbReference>
<dbReference type="CDD" id="cd06222">
    <property type="entry name" value="RNase_H_like"/>
    <property type="match status" value="1"/>
</dbReference>
<accession>A0A2I4FHX8</accession>
<reference evidence="3" key="1">
    <citation type="submission" date="2025-08" db="UniProtKB">
        <authorList>
            <consortium name="RefSeq"/>
        </authorList>
    </citation>
    <scope>IDENTIFICATION</scope>
    <source>
        <tissue evidence="3">Leaves</tissue>
    </source>
</reference>
<proteinExistence type="predicted"/>
<dbReference type="InterPro" id="IPR052929">
    <property type="entry name" value="RNase_H-like_EbsB-rel"/>
</dbReference>
<feature type="compositionally biased region" description="Polar residues" evidence="1">
    <location>
        <begin position="1"/>
        <end position="24"/>
    </location>
</feature>
<dbReference type="InterPro" id="IPR044730">
    <property type="entry name" value="RNase_H-like_dom_plant"/>
</dbReference>
<dbReference type="KEGG" id="jre:108998928"/>
<dbReference type="Pfam" id="PF13456">
    <property type="entry name" value="RVT_3"/>
    <property type="match status" value="1"/>
</dbReference>
<dbReference type="OrthoDB" id="1590371at2759"/>
<sequence length="120" mass="13348">MLSDFQQAQSKQGSGQRFGTQGSRITHWKPPVGETVNVNWDAALKIDENRCGIGVIIRDNCGEVLVTLYCPKLNVADPVMAEIYALWRAMKLCNELNFERVQLEGDALTVIQAIKKAEAL</sequence>
<dbReference type="GO" id="GO:0004523">
    <property type="term" value="F:RNA-DNA hybrid ribonuclease activity"/>
    <property type="evidence" value="ECO:0007669"/>
    <property type="project" value="InterPro"/>
</dbReference>
<dbReference type="PANTHER" id="PTHR47074:SF48">
    <property type="entry name" value="POLYNUCLEOTIDYL TRANSFERASE, RIBONUCLEASE H-LIKE SUPERFAMILY PROTEIN"/>
    <property type="match status" value="1"/>
</dbReference>
<dbReference type="InterPro" id="IPR002156">
    <property type="entry name" value="RNaseH_domain"/>
</dbReference>
<evidence type="ECO:0000313" key="3">
    <source>
        <dbReference type="RefSeq" id="XP_018831246.1"/>
    </source>
</evidence>
<name>A0A2I4FHX8_JUGRE</name>
<dbReference type="InterPro" id="IPR036397">
    <property type="entry name" value="RNaseH_sf"/>
</dbReference>
<feature type="region of interest" description="Disordered" evidence="1">
    <location>
        <begin position="1"/>
        <end position="30"/>
    </location>
</feature>
<gene>
    <name evidence="3" type="primary">LOC108998928</name>
</gene>
<dbReference type="GeneID" id="108998928"/>
<dbReference type="SUPFAM" id="SSF53098">
    <property type="entry name" value="Ribonuclease H-like"/>
    <property type="match status" value="1"/>
</dbReference>
<dbReference type="AlphaFoldDB" id="A0A2I4FHX8"/>
<dbReference type="InterPro" id="IPR012337">
    <property type="entry name" value="RNaseH-like_sf"/>
</dbReference>
<protein>
    <submittedName>
        <fullName evidence="3">Uncharacterized protein LOC108998928</fullName>
    </submittedName>
</protein>
<dbReference type="Gene3D" id="3.30.420.10">
    <property type="entry name" value="Ribonuclease H-like superfamily/Ribonuclease H"/>
    <property type="match status" value="1"/>
</dbReference>
<dbReference type="PANTHER" id="PTHR47074">
    <property type="entry name" value="BNAC02G40300D PROTEIN"/>
    <property type="match status" value="1"/>
</dbReference>
<dbReference type="Gramene" id="Jr14_16330_p1">
    <property type="protein sequence ID" value="cds.Jr14_16330_p1"/>
    <property type="gene ID" value="Jr14_16330"/>
</dbReference>
<organism evidence="2 3">
    <name type="scientific">Juglans regia</name>
    <name type="common">English walnut</name>
    <dbReference type="NCBI Taxonomy" id="51240"/>
    <lineage>
        <taxon>Eukaryota</taxon>
        <taxon>Viridiplantae</taxon>
        <taxon>Streptophyta</taxon>
        <taxon>Embryophyta</taxon>
        <taxon>Tracheophyta</taxon>
        <taxon>Spermatophyta</taxon>
        <taxon>Magnoliopsida</taxon>
        <taxon>eudicotyledons</taxon>
        <taxon>Gunneridae</taxon>
        <taxon>Pentapetalae</taxon>
        <taxon>rosids</taxon>
        <taxon>fabids</taxon>
        <taxon>Fagales</taxon>
        <taxon>Juglandaceae</taxon>
        <taxon>Juglans</taxon>
    </lineage>
</organism>
<dbReference type="RefSeq" id="XP_018831246.1">
    <property type="nucleotide sequence ID" value="XM_018975701.1"/>
</dbReference>
<evidence type="ECO:0000313" key="2">
    <source>
        <dbReference type="Proteomes" id="UP000235220"/>
    </source>
</evidence>
<keyword evidence="2" id="KW-1185">Reference proteome</keyword>
<evidence type="ECO:0000256" key="1">
    <source>
        <dbReference type="SAM" id="MobiDB-lite"/>
    </source>
</evidence>